<gene>
    <name evidence="3" type="primary">spoIID</name>
    <name evidence="3" type="ORF">CDQ84_12905</name>
</gene>
<evidence type="ECO:0000256" key="1">
    <source>
        <dbReference type="SAM" id="Phobius"/>
    </source>
</evidence>
<dbReference type="PANTHER" id="PTHR30032:SF4">
    <property type="entry name" value="AMIDASE ENHANCER"/>
    <property type="match status" value="1"/>
</dbReference>
<keyword evidence="4" id="KW-1185">Reference proteome</keyword>
<dbReference type="GO" id="GO:0030288">
    <property type="term" value="C:outer membrane-bounded periplasmic space"/>
    <property type="evidence" value="ECO:0007669"/>
    <property type="project" value="TreeGrafter"/>
</dbReference>
<dbReference type="Proteomes" id="UP000236151">
    <property type="component" value="Unassembled WGS sequence"/>
</dbReference>
<dbReference type="EMBL" id="NIOJ01000035">
    <property type="protein sequence ID" value="PNT97601.1"/>
    <property type="molecule type" value="Genomic_DNA"/>
</dbReference>
<dbReference type="NCBIfam" id="TIGR02870">
    <property type="entry name" value="spore_II_D"/>
    <property type="match status" value="1"/>
</dbReference>
<dbReference type="AlphaFoldDB" id="A0A2K2EXY3"/>
<feature type="domain" description="Sporulation stage II protein D amidase enhancer LytB N-terminal" evidence="2">
    <location>
        <begin position="62"/>
        <end position="169"/>
    </location>
</feature>
<feature type="transmembrane region" description="Helical" evidence="1">
    <location>
        <begin position="5"/>
        <end position="23"/>
    </location>
</feature>
<dbReference type="Pfam" id="PF08486">
    <property type="entry name" value="SpoIID"/>
    <property type="match status" value="1"/>
</dbReference>
<dbReference type="GO" id="GO:0030435">
    <property type="term" value="P:sporulation resulting in formation of a cellular spore"/>
    <property type="evidence" value="ECO:0007669"/>
    <property type="project" value="InterPro"/>
</dbReference>
<dbReference type="OrthoDB" id="9794671at2"/>
<evidence type="ECO:0000313" key="3">
    <source>
        <dbReference type="EMBL" id="PNT97601.1"/>
    </source>
</evidence>
<organism evidence="3 4">
    <name type="scientific">Clostridium thermosuccinogenes</name>
    <dbReference type="NCBI Taxonomy" id="84032"/>
    <lineage>
        <taxon>Bacteria</taxon>
        <taxon>Bacillati</taxon>
        <taxon>Bacillota</taxon>
        <taxon>Clostridia</taxon>
        <taxon>Eubacteriales</taxon>
        <taxon>Clostridiaceae</taxon>
        <taxon>Clostridium</taxon>
    </lineage>
</organism>
<proteinExistence type="predicted"/>
<dbReference type="InterPro" id="IPR013486">
    <property type="entry name" value="SpoIID/LytB"/>
</dbReference>
<dbReference type="NCBIfam" id="TIGR02669">
    <property type="entry name" value="SpoIID_LytB"/>
    <property type="match status" value="1"/>
</dbReference>
<keyword evidence="1" id="KW-0812">Transmembrane</keyword>
<sequence>MKKIIVYAILMIIIVIIFPMLIVRGCDLSVGKQIQEEIEEGGIDSTNLEDVIKDVYIKVYIKSENKVQDMKLEEYIKGVVAAEMPAEFGIEALKAQAVAARTYAYGRLKKIYGSEDDGHKGADICTDVHCQAWVSKEEAMDKWGIFSAFKYWNKIERAVNETRNIILTYEGKVVNPVFHSSSGGRTENAEDVWEGAGEPYLRSVVSMGEEAYPGFETVVRIKIEDFRKTLEKEVPGIKIGSNIMENIQVIDYTEGGRVKNIKIGNTTLKGTDIRRIFSLKSANFKIEKEDEETLRITTIGNGHGVGMSQWGANYLAKNGSTYEDILKYYYRGTELEMLK</sequence>
<protein>
    <submittedName>
        <fullName evidence="3">Stage II sporulation protein D</fullName>
    </submittedName>
</protein>
<reference evidence="3 4" key="1">
    <citation type="submission" date="2017-06" db="EMBL/GenBank/DDBJ databases">
        <title>Investigating the central metabolism of Clostridium thermosuccinogenes.</title>
        <authorList>
            <person name="Koendjbiharie J.G."/>
            <person name="van Kranenburg R."/>
        </authorList>
    </citation>
    <scope>NUCLEOTIDE SEQUENCE [LARGE SCALE GENOMIC DNA]</scope>
    <source>
        <strain evidence="3 4">DSM 5806</strain>
    </source>
</reference>
<accession>A0A2K2EXY3</accession>
<dbReference type="RefSeq" id="WP_103082143.1">
    <property type="nucleotide sequence ID" value="NZ_CP021850.1"/>
</dbReference>
<dbReference type="InterPro" id="IPR051922">
    <property type="entry name" value="Bact_Sporulation_Assoc"/>
</dbReference>
<dbReference type="PANTHER" id="PTHR30032">
    <property type="entry name" value="N-ACETYLMURAMOYL-L-ALANINE AMIDASE-RELATED"/>
    <property type="match status" value="1"/>
</dbReference>
<evidence type="ECO:0000313" key="4">
    <source>
        <dbReference type="Proteomes" id="UP000236151"/>
    </source>
</evidence>
<dbReference type="KEGG" id="cthd:CDO33_00200"/>
<dbReference type="InterPro" id="IPR013693">
    <property type="entry name" value="SpoIID/LytB_N"/>
</dbReference>
<evidence type="ECO:0000259" key="2">
    <source>
        <dbReference type="Pfam" id="PF08486"/>
    </source>
</evidence>
<name>A0A2K2EXY3_9CLOT</name>
<comment type="caution">
    <text evidence="3">The sequence shown here is derived from an EMBL/GenBank/DDBJ whole genome shotgun (WGS) entry which is preliminary data.</text>
</comment>
<keyword evidence="1" id="KW-1133">Transmembrane helix</keyword>
<dbReference type="InterPro" id="IPR014225">
    <property type="entry name" value="Spore_II_D_firmicutes"/>
</dbReference>
<keyword evidence="1" id="KW-0472">Membrane</keyword>